<gene>
    <name evidence="1" type="ORF">SDC9_160315</name>
</gene>
<reference evidence="1" key="1">
    <citation type="submission" date="2019-08" db="EMBL/GenBank/DDBJ databases">
        <authorList>
            <person name="Kucharzyk K."/>
            <person name="Murdoch R.W."/>
            <person name="Higgins S."/>
            <person name="Loffler F."/>
        </authorList>
    </citation>
    <scope>NUCLEOTIDE SEQUENCE</scope>
</reference>
<evidence type="ECO:0000313" key="1">
    <source>
        <dbReference type="EMBL" id="MPN12995.1"/>
    </source>
</evidence>
<protein>
    <submittedName>
        <fullName evidence="1">Uncharacterized protein</fullName>
    </submittedName>
</protein>
<proteinExistence type="predicted"/>
<organism evidence="1">
    <name type="scientific">bioreactor metagenome</name>
    <dbReference type="NCBI Taxonomy" id="1076179"/>
    <lineage>
        <taxon>unclassified sequences</taxon>
        <taxon>metagenomes</taxon>
        <taxon>ecological metagenomes</taxon>
    </lineage>
</organism>
<dbReference type="AlphaFoldDB" id="A0A645FF20"/>
<comment type="caution">
    <text evidence="1">The sequence shown here is derived from an EMBL/GenBank/DDBJ whole genome shotgun (WGS) entry which is preliminary data.</text>
</comment>
<accession>A0A645FF20</accession>
<dbReference type="EMBL" id="VSSQ01059436">
    <property type="protein sequence ID" value="MPN12995.1"/>
    <property type="molecule type" value="Genomic_DNA"/>
</dbReference>
<name>A0A645FF20_9ZZZZ</name>
<sequence length="73" mass="8456">MEHYQEVRGAVYDVAETLKHKHCHAFFFLAGPLNNILNTPIYYNISGQKMLASVRVDERRKGISDETSNDCRR</sequence>